<keyword evidence="17" id="KW-1185">Reference proteome</keyword>
<protein>
    <recommendedName>
        <fullName evidence="12">Coatomer subunit beta</fullName>
    </recommendedName>
    <alternativeName>
        <fullName evidence="12">Beta-coat protein</fullName>
    </alternativeName>
</protein>
<evidence type="ECO:0000256" key="1">
    <source>
        <dbReference type="ARBA" id="ARBA00004255"/>
    </source>
</evidence>
<evidence type="ECO:0000256" key="9">
    <source>
        <dbReference type="ARBA" id="ARBA00023136"/>
    </source>
</evidence>
<evidence type="ECO:0000256" key="4">
    <source>
        <dbReference type="ARBA" id="ARBA00022490"/>
    </source>
</evidence>
<comment type="subunit">
    <text evidence="2 12">Oligomeric complex that consists of at least the alpha, beta, beta', gamma, delta, epsilon and zeta subunits.</text>
</comment>
<dbReference type="Pfam" id="PF07718">
    <property type="entry name" value="Coatamer_beta_C"/>
    <property type="match status" value="1"/>
</dbReference>
<keyword evidence="7 12" id="KW-0653">Protein transport</keyword>
<evidence type="ECO:0000259" key="13">
    <source>
        <dbReference type="Pfam" id="PF01602"/>
    </source>
</evidence>
<keyword evidence="4 12" id="KW-0963">Cytoplasm</keyword>
<evidence type="ECO:0000256" key="5">
    <source>
        <dbReference type="ARBA" id="ARBA00022737"/>
    </source>
</evidence>
<dbReference type="EMBL" id="BJWL01000020">
    <property type="protein sequence ID" value="GFZ08236.1"/>
    <property type="molecule type" value="Genomic_DNA"/>
</dbReference>
<dbReference type="InterPro" id="IPR011710">
    <property type="entry name" value="Coatomer_bsu_C"/>
</dbReference>
<evidence type="ECO:0000256" key="2">
    <source>
        <dbReference type="ARBA" id="ARBA00011775"/>
    </source>
</evidence>
<dbReference type="GO" id="GO:0006891">
    <property type="term" value="P:intra-Golgi vesicle-mediated transport"/>
    <property type="evidence" value="ECO:0007669"/>
    <property type="project" value="TreeGrafter"/>
</dbReference>
<dbReference type="InterPro" id="IPR029446">
    <property type="entry name" value="COPB1_appendage_platform_dom"/>
</dbReference>
<dbReference type="InterPro" id="IPR002553">
    <property type="entry name" value="Clathrin/coatomer_adapt-like_N"/>
</dbReference>
<evidence type="ECO:0000259" key="14">
    <source>
        <dbReference type="Pfam" id="PF07718"/>
    </source>
</evidence>
<evidence type="ECO:0000256" key="12">
    <source>
        <dbReference type="PIRNR" id="PIRNR005727"/>
    </source>
</evidence>
<dbReference type="Gene3D" id="1.25.10.10">
    <property type="entry name" value="Leucine-rich Repeat Variant"/>
    <property type="match status" value="1"/>
</dbReference>
<evidence type="ECO:0000259" key="15">
    <source>
        <dbReference type="Pfam" id="PF14806"/>
    </source>
</evidence>
<accession>A0A7J0GBP7</accession>
<keyword evidence="9 12" id="KW-0472">Membrane</keyword>
<comment type="function">
    <text evidence="11 12">The coatomer is a cytosolic protein complex that binds to dilysine motifs and reversibly associates with Golgi non-clathrin-coated vesicles, which further mediate biosynthetic protein transport from the ER, via the Golgi up to the trans Golgi network. Coatomer complex is required for budding from Golgi membranes, and is essential for the retrograde Golgi-to-ER transport of dilysine-tagged proteins.</text>
</comment>
<keyword evidence="5" id="KW-0677">Repeat</keyword>
<evidence type="ECO:0000313" key="16">
    <source>
        <dbReference type="EMBL" id="GFZ08236.1"/>
    </source>
</evidence>
<evidence type="ECO:0000256" key="10">
    <source>
        <dbReference type="ARBA" id="ARBA00023329"/>
    </source>
</evidence>
<evidence type="ECO:0000256" key="6">
    <source>
        <dbReference type="ARBA" id="ARBA00022892"/>
    </source>
</evidence>
<sequence>MDLRSHGEICSLLVHFDKGTPAIANEIKEALEGNDVSAKVDAMKKAIMLLLNGETLPQLFITIVRYVLPSEDHTVQKLLLLYLEIIDKTDAKGRVLPEMILICQNLRNNLQHPNEYIRGVTLRFLCRLNEVEIMEPLIPSVLENLEHRHPFIRRNAILAVMSIYKLPQGEQLLVDAPEMIEKALSTEQDQSAKRNAFLMLFNCAQDRAISYLLTHVDRVSEWGESLQMVVLDLIRKVCRTNKGEKGRYIKIIISLLNAPSSAVIYECAGTLVSLSSAPTAIRAAANTYCQLLLSQSDNNVKLIVLDRLNELKSSHGEIMVDLIMDVLRALSSPNLDIRRKTLDIVLELITPRNVSEVVQTLKKEVVKTQSGELEKDGEYRQMLIQAIHSCAIKFPEVASTVVHLLMDFLGDSNVASAMDVVVFVREIIESNPKLRVSIITRLLDTFYQIRAARVCSCALWIVGEYCLSLSEVESGIATIKQCLGDLPFYSETEEGESTDSSKKSQQVNTITVSSRRPAILADGTYATQSAASETAFSPPTIVQGTLASGNLRSLLLTGDFFLGAVVACTLTKLVLRLEEVQPSKVEVNKASTEALLIMVSMLQLGQSSFLPHPIDNDSYDRVILCIRLLCNTGDEVRKIWLQSCRESFVKMLSDKQLRETEEIKAKAQISHAQPDDLIDFYHLKSRKGMSQLELEDEVQDDLKRATGEFIKDGDDANKLNRIIQLTGFSDPVYAEAYVTVHHYDIVLDVTVINRTKETLQNLCLELATMGDLKLVDRPQNYTLAPESTKQIKANIKVSSTETGVIFGNIVYETSNVLERSVIVLNDIHIDIMDYISPAVCSDAAFRTMWAEFEWENKVAVNSVIQDEKQFLDHIIKSTNMKCLTAPSALDGDCGFLAANLYAKSAFGEDALVNVSIEKQADGKLSGYIRIRSKTQGIALSLGDKITLKQKGGS</sequence>
<proteinExistence type="predicted"/>
<gene>
    <name evidence="16" type="ORF">Acr_20g0000440</name>
</gene>
<evidence type="ECO:0000256" key="7">
    <source>
        <dbReference type="ARBA" id="ARBA00022927"/>
    </source>
</evidence>
<feature type="domain" description="Coatomer beta subunit appendage platform" evidence="15">
    <location>
        <begin position="818"/>
        <end position="945"/>
    </location>
</feature>
<dbReference type="PANTHER" id="PTHR10635">
    <property type="entry name" value="COATOMER SUBUNIT BETA"/>
    <property type="match status" value="1"/>
</dbReference>
<dbReference type="GO" id="GO:0006886">
    <property type="term" value="P:intracellular protein transport"/>
    <property type="evidence" value="ECO:0007669"/>
    <property type="project" value="InterPro"/>
</dbReference>
<dbReference type="Pfam" id="PF14806">
    <property type="entry name" value="Coatomer_b_Cpla"/>
    <property type="match status" value="1"/>
</dbReference>
<feature type="domain" description="Clathrin/coatomer adaptor adaptin-like N-terminal" evidence="13">
    <location>
        <begin position="23"/>
        <end position="471"/>
    </location>
</feature>
<dbReference type="InterPro" id="IPR016024">
    <property type="entry name" value="ARM-type_fold"/>
</dbReference>
<dbReference type="GO" id="GO:0005198">
    <property type="term" value="F:structural molecule activity"/>
    <property type="evidence" value="ECO:0007669"/>
    <property type="project" value="InterPro"/>
</dbReference>
<dbReference type="InterPro" id="IPR011989">
    <property type="entry name" value="ARM-like"/>
</dbReference>
<name>A0A7J0GBP7_9ERIC</name>
<feature type="domain" description="Coatomer beta subunit C-terminal" evidence="14">
    <location>
        <begin position="674"/>
        <end position="812"/>
    </location>
</feature>
<dbReference type="OrthoDB" id="10261439at2759"/>
<dbReference type="Pfam" id="PF01602">
    <property type="entry name" value="Adaptin_N"/>
    <property type="match status" value="1"/>
</dbReference>
<organism evidence="16 17">
    <name type="scientific">Actinidia rufa</name>
    <dbReference type="NCBI Taxonomy" id="165716"/>
    <lineage>
        <taxon>Eukaryota</taxon>
        <taxon>Viridiplantae</taxon>
        <taxon>Streptophyta</taxon>
        <taxon>Embryophyta</taxon>
        <taxon>Tracheophyta</taxon>
        <taxon>Spermatophyta</taxon>
        <taxon>Magnoliopsida</taxon>
        <taxon>eudicotyledons</taxon>
        <taxon>Gunneridae</taxon>
        <taxon>Pentapetalae</taxon>
        <taxon>asterids</taxon>
        <taxon>Ericales</taxon>
        <taxon>Actinidiaceae</taxon>
        <taxon>Actinidia</taxon>
    </lineage>
</organism>
<comment type="caution">
    <text evidence="16">The sequence shown here is derived from an EMBL/GenBank/DDBJ whole genome shotgun (WGS) entry which is preliminary data.</text>
</comment>
<evidence type="ECO:0000313" key="17">
    <source>
        <dbReference type="Proteomes" id="UP000585474"/>
    </source>
</evidence>
<dbReference type="GO" id="GO:0006888">
    <property type="term" value="P:endoplasmic reticulum to Golgi vesicle-mediated transport"/>
    <property type="evidence" value="ECO:0007669"/>
    <property type="project" value="TreeGrafter"/>
</dbReference>
<dbReference type="SUPFAM" id="SSF48371">
    <property type="entry name" value="ARM repeat"/>
    <property type="match status" value="1"/>
</dbReference>
<evidence type="ECO:0000256" key="3">
    <source>
        <dbReference type="ARBA" id="ARBA00022448"/>
    </source>
</evidence>
<dbReference type="PANTHER" id="PTHR10635:SF0">
    <property type="entry name" value="COATOMER SUBUNIT BETA"/>
    <property type="match status" value="1"/>
</dbReference>
<dbReference type="FunFam" id="1.25.10.10:FF:000166">
    <property type="entry name" value="Coatomer subunit beta"/>
    <property type="match status" value="1"/>
</dbReference>
<dbReference type="GO" id="GO:0030126">
    <property type="term" value="C:COPI vesicle coat"/>
    <property type="evidence" value="ECO:0007669"/>
    <property type="project" value="InterPro"/>
</dbReference>
<keyword evidence="10 12" id="KW-0968">Cytoplasmic vesicle</keyword>
<dbReference type="Proteomes" id="UP000585474">
    <property type="component" value="Unassembled WGS sequence"/>
</dbReference>
<keyword evidence="3 12" id="KW-0813">Transport</keyword>
<reference evidence="16 17" key="1">
    <citation type="submission" date="2019-07" db="EMBL/GenBank/DDBJ databases">
        <title>De Novo Assembly of kiwifruit Actinidia rufa.</title>
        <authorList>
            <person name="Sugita-Konishi S."/>
            <person name="Sato K."/>
            <person name="Mori E."/>
            <person name="Abe Y."/>
            <person name="Kisaki G."/>
            <person name="Hamano K."/>
            <person name="Suezawa K."/>
            <person name="Otani M."/>
            <person name="Fukuda T."/>
            <person name="Manabe T."/>
            <person name="Gomi K."/>
            <person name="Tabuchi M."/>
            <person name="Akimitsu K."/>
            <person name="Kataoka I."/>
        </authorList>
    </citation>
    <scope>NUCLEOTIDE SEQUENCE [LARGE SCALE GENOMIC DNA]</scope>
    <source>
        <strain evidence="17">cv. Fuchu</strain>
    </source>
</reference>
<comment type="subcellular location">
    <subcellularLocation>
        <location evidence="12">Cytoplasm</location>
    </subcellularLocation>
    <subcellularLocation>
        <location evidence="1 12">Golgi apparatus membrane</location>
        <topology evidence="1 12">Peripheral membrane protein</topology>
        <orientation evidence="1 12">Cytoplasmic side</orientation>
    </subcellularLocation>
    <subcellularLocation>
        <location evidence="12">Cytoplasmic vesicle</location>
        <location evidence="12">COPI-coated vesicle membrane</location>
        <topology evidence="12">Peripheral membrane protein</topology>
        <orientation evidence="12">Cytoplasmic side</orientation>
    </subcellularLocation>
</comment>
<evidence type="ECO:0000256" key="8">
    <source>
        <dbReference type="ARBA" id="ARBA00023034"/>
    </source>
</evidence>
<keyword evidence="6 12" id="KW-0931">ER-Golgi transport</keyword>
<evidence type="ECO:0000256" key="11">
    <source>
        <dbReference type="ARBA" id="ARBA00025536"/>
    </source>
</evidence>
<dbReference type="GO" id="GO:0000139">
    <property type="term" value="C:Golgi membrane"/>
    <property type="evidence" value="ECO:0007669"/>
    <property type="project" value="UniProtKB-SubCell"/>
</dbReference>
<dbReference type="PIRSF" id="PIRSF005727">
    <property type="entry name" value="Coatomer_beta_subunit"/>
    <property type="match status" value="1"/>
</dbReference>
<dbReference type="AlphaFoldDB" id="A0A7J0GBP7"/>
<dbReference type="InterPro" id="IPR016460">
    <property type="entry name" value="COPB1"/>
</dbReference>
<keyword evidence="8 12" id="KW-0333">Golgi apparatus</keyword>